<dbReference type="CDD" id="cd01949">
    <property type="entry name" value="GGDEF"/>
    <property type="match status" value="1"/>
</dbReference>
<evidence type="ECO:0008006" key="7">
    <source>
        <dbReference type="Google" id="ProtNLM"/>
    </source>
</evidence>
<keyword evidence="6" id="KW-1185">Reference proteome</keyword>
<dbReference type="Gene3D" id="3.20.20.450">
    <property type="entry name" value="EAL domain"/>
    <property type="match status" value="1"/>
</dbReference>
<dbReference type="CDD" id="cd01948">
    <property type="entry name" value="EAL"/>
    <property type="match status" value="1"/>
</dbReference>
<dbReference type="RefSeq" id="WP_343859037.1">
    <property type="nucleotide sequence ID" value="NZ_BAAAFD010000004.1"/>
</dbReference>
<protein>
    <recommendedName>
        <fullName evidence="7">Diguanylate cyclase/phosphodiesterase</fullName>
    </recommendedName>
</protein>
<dbReference type="PANTHER" id="PTHR44757:SF2">
    <property type="entry name" value="BIOFILM ARCHITECTURE MAINTENANCE PROTEIN MBAA"/>
    <property type="match status" value="1"/>
</dbReference>
<evidence type="ECO:0000313" key="6">
    <source>
        <dbReference type="Proteomes" id="UP001500359"/>
    </source>
</evidence>
<dbReference type="PROSITE" id="PS50887">
    <property type="entry name" value="GGDEF"/>
    <property type="match status" value="1"/>
</dbReference>
<feature type="transmembrane region" description="Helical" evidence="1">
    <location>
        <begin position="12"/>
        <end position="29"/>
    </location>
</feature>
<feature type="domain" description="HAMP" evidence="3">
    <location>
        <begin position="188"/>
        <end position="241"/>
    </location>
</feature>
<feature type="domain" description="EAL" evidence="2">
    <location>
        <begin position="433"/>
        <end position="682"/>
    </location>
</feature>
<evidence type="ECO:0000259" key="2">
    <source>
        <dbReference type="PROSITE" id="PS50883"/>
    </source>
</evidence>
<keyword evidence="1" id="KW-0472">Membrane</keyword>
<dbReference type="SMART" id="SM00267">
    <property type="entry name" value="GGDEF"/>
    <property type="match status" value="1"/>
</dbReference>
<feature type="domain" description="GGDEF" evidence="4">
    <location>
        <begin position="291"/>
        <end position="424"/>
    </location>
</feature>
<dbReference type="InterPro" id="IPR043128">
    <property type="entry name" value="Rev_trsase/Diguanyl_cyclase"/>
</dbReference>
<evidence type="ECO:0000259" key="3">
    <source>
        <dbReference type="PROSITE" id="PS50885"/>
    </source>
</evidence>
<dbReference type="Pfam" id="PF00563">
    <property type="entry name" value="EAL"/>
    <property type="match status" value="1"/>
</dbReference>
<dbReference type="PROSITE" id="PS50885">
    <property type="entry name" value="HAMP"/>
    <property type="match status" value="1"/>
</dbReference>
<name>A0ABP3WTC5_9ALTE</name>
<proteinExistence type="predicted"/>
<dbReference type="SUPFAM" id="SSF55073">
    <property type="entry name" value="Nucleotide cyclase"/>
    <property type="match status" value="1"/>
</dbReference>
<dbReference type="Pfam" id="PF00990">
    <property type="entry name" value="GGDEF"/>
    <property type="match status" value="1"/>
</dbReference>
<dbReference type="EMBL" id="BAAAFD010000004">
    <property type="protein sequence ID" value="GAA0856438.1"/>
    <property type="molecule type" value="Genomic_DNA"/>
</dbReference>
<comment type="caution">
    <text evidence="5">The sequence shown here is derived from an EMBL/GenBank/DDBJ whole genome shotgun (WGS) entry which is preliminary data.</text>
</comment>
<dbReference type="InterPro" id="IPR029787">
    <property type="entry name" value="Nucleotide_cyclase"/>
</dbReference>
<dbReference type="InterPro" id="IPR001633">
    <property type="entry name" value="EAL_dom"/>
</dbReference>
<evidence type="ECO:0000259" key="4">
    <source>
        <dbReference type="PROSITE" id="PS50887"/>
    </source>
</evidence>
<dbReference type="InterPro" id="IPR035919">
    <property type="entry name" value="EAL_sf"/>
</dbReference>
<keyword evidence="1" id="KW-0812">Transmembrane</keyword>
<dbReference type="NCBIfam" id="TIGR00254">
    <property type="entry name" value="GGDEF"/>
    <property type="match status" value="1"/>
</dbReference>
<dbReference type="InterPro" id="IPR052155">
    <property type="entry name" value="Biofilm_reg_signaling"/>
</dbReference>
<dbReference type="InterPro" id="IPR000160">
    <property type="entry name" value="GGDEF_dom"/>
</dbReference>
<dbReference type="Gene3D" id="3.30.70.270">
    <property type="match status" value="1"/>
</dbReference>
<dbReference type="InterPro" id="IPR003660">
    <property type="entry name" value="HAMP_dom"/>
</dbReference>
<dbReference type="PROSITE" id="PS50883">
    <property type="entry name" value="EAL"/>
    <property type="match status" value="1"/>
</dbReference>
<dbReference type="Gene3D" id="6.10.340.10">
    <property type="match status" value="1"/>
</dbReference>
<keyword evidence="1" id="KW-1133">Transmembrane helix</keyword>
<dbReference type="SUPFAM" id="SSF141868">
    <property type="entry name" value="EAL domain-like"/>
    <property type="match status" value="1"/>
</dbReference>
<dbReference type="Proteomes" id="UP001500359">
    <property type="component" value="Unassembled WGS sequence"/>
</dbReference>
<organism evidence="5 6">
    <name type="scientific">Aliiglaciecola litoralis</name>
    <dbReference type="NCBI Taxonomy" id="582857"/>
    <lineage>
        <taxon>Bacteria</taxon>
        <taxon>Pseudomonadati</taxon>
        <taxon>Pseudomonadota</taxon>
        <taxon>Gammaproteobacteria</taxon>
        <taxon>Alteromonadales</taxon>
        <taxon>Alteromonadaceae</taxon>
        <taxon>Aliiglaciecola</taxon>
    </lineage>
</organism>
<reference evidence="6" key="1">
    <citation type="journal article" date="2019" name="Int. J. Syst. Evol. Microbiol.">
        <title>The Global Catalogue of Microorganisms (GCM) 10K type strain sequencing project: providing services to taxonomists for standard genome sequencing and annotation.</title>
        <authorList>
            <consortium name="The Broad Institute Genomics Platform"/>
            <consortium name="The Broad Institute Genome Sequencing Center for Infectious Disease"/>
            <person name="Wu L."/>
            <person name="Ma J."/>
        </authorList>
    </citation>
    <scope>NUCLEOTIDE SEQUENCE [LARGE SCALE GENOMIC DNA]</scope>
    <source>
        <strain evidence="6">JCM 15896</strain>
    </source>
</reference>
<sequence length="682" mass="76704">MLKTIKTPLTVLTILAILCVSVFTIVISIKEHENLYRESVTKDLDGLSENLSNDLVTLIANETSDFELLTVLLRLDRYANVKYAGVYAEQGTKLTSYIGNAQGDLGGWEKLTLTQLRDKYPLGMSIDKANLIAFKVIGDKRLPQGYLLIVNDLDKPLSISKRNMLVNILPLVLIAVFVSLLLTYLLLNKLLKPLIQLSHFANSVRKTKDYSLRPESKGYFEIAKLTANIEAMMDTTSEQLEKNKEYTRQLLDQQKAMERLANFDSLTGLPNRQFFVETLRVELARAKREKSDVALLFFDLDGFKNINDSFGHEVGDKLLVQVGQKVRGYLRDGDVISRLGGDEFLVLLHNNPDQYVLANIADRIINGLKDSFEIDEWKLSVGASIGIARASESNFNLSEFISNADLAMYRSKLEGRGKYTVFVGSMMEDAKRKMQIAGAIEDAIRNNHFKVYYQPKVNADGHTMGYEALIRWIDEDLGFVSPAEFIPIAEQSGKISAITSWVMTRVFTELPDFVKENPNIKVSMNLSAIDIKNKSLFTEIQTKMSQYQVAAENIEFEVTESAYLENFEQANQVFSNLQKMGCTIALDDFGTGYSSLAYLTQISLDTLKIDKQFVDNLGHSDSSTLITSAIIDMANRLELQICAEGVETREQADFLISQGCQQLQGYFFGRPAPLEDVLSKYN</sequence>
<feature type="transmembrane region" description="Helical" evidence="1">
    <location>
        <begin position="165"/>
        <end position="187"/>
    </location>
</feature>
<gene>
    <name evidence="5" type="ORF">GCM10009114_18380</name>
</gene>
<evidence type="ECO:0000313" key="5">
    <source>
        <dbReference type="EMBL" id="GAA0856438.1"/>
    </source>
</evidence>
<accession>A0ABP3WTC5</accession>
<dbReference type="SMART" id="SM00052">
    <property type="entry name" value="EAL"/>
    <property type="match status" value="1"/>
</dbReference>
<evidence type="ECO:0000256" key="1">
    <source>
        <dbReference type="SAM" id="Phobius"/>
    </source>
</evidence>
<dbReference type="PANTHER" id="PTHR44757">
    <property type="entry name" value="DIGUANYLATE CYCLASE DGCP"/>
    <property type="match status" value="1"/>
</dbReference>